<accession>A0ACC1RXS0</accession>
<name>A0ACC1RXS0_9HYPO</name>
<organism evidence="1 2">
    <name type="scientific">Fusarium decemcellulare</name>
    <dbReference type="NCBI Taxonomy" id="57161"/>
    <lineage>
        <taxon>Eukaryota</taxon>
        <taxon>Fungi</taxon>
        <taxon>Dikarya</taxon>
        <taxon>Ascomycota</taxon>
        <taxon>Pezizomycotina</taxon>
        <taxon>Sordariomycetes</taxon>
        <taxon>Hypocreomycetidae</taxon>
        <taxon>Hypocreales</taxon>
        <taxon>Nectriaceae</taxon>
        <taxon>Fusarium</taxon>
        <taxon>Fusarium decemcellulare species complex</taxon>
    </lineage>
</organism>
<gene>
    <name evidence="1" type="ORF">NM208_g10526</name>
</gene>
<proteinExistence type="predicted"/>
<reference evidence="1" key="1">
    <citation type="submission" date="2022-08" db="EMBL/GenBank/DDBJ databases">
        <title>Genome Sequence of Fusarium decemcellulare.</title>
        <authorList>
            <person name="Buettner E."/>
        </authorList>
    </citation>
    <scope>NUCLEOTIDE SEQUENCE</scope>
    <source>
        <strain evidence="1">Babe19</strain>
    </source>
</reference>
<dbReference type="Proteomes" id="UP001148629">
    <property type="component" value="Unassembled WGS sequence"/>
</dbReference>
<protein>
    <submittedName>
        <fullName evidence="1">Uncharacterized protein</fullName>
    </submittedName>
</protein>
<evidence type="ECO:0000313" key="2">
    <source>
        <dbReference type="Proteomes" id="UP001148629"/>
    </source>
</evidence>
<comment type="caution">
    <text evidence="1">The sequence shown here is derived from an EMBL/GenBank/DDBJ whole genome shotgun (WGS) entry which is preliminary data.</text>
</comment>
<keyword evidence="2" id="KW-1185">Reference proteome</keyword>
<sequence>MSHRRNSSGSQPFLNIPPRETPNDVVDIAVIRGEAVKDLPRREAGPGTTSARSGLGTKTKPKTYKEFMLGYLAQTFGADHLSSTRGKDDDLYSSLTGTQFSRDKPESSDADVLEEIEARRPQPALIPETEGSKKTKVDGHKPSETSARPREYEVVDLKVVRNELAALAKRSGSNPFFFPSYTKEFVSDIDLWHYMTESRVRSILDQCGLETSSSDEKHFLASKICAMPQSKTDITFKSYRKILALLIRIQKVGQIRRFVEEGLHDALLPLAQVDGSDGSVQLVLDERSGPHPCFDGWDQEHIKYFSRIQWELCAPFFKTDNDDLRHYIFPENIALPFLATGGKAAEGATGSVAKVRLAEDHGNLRTRQTGERKRLFAVKKLNRPDRNAFEGESHALGRLNKIRKQHERETNKTTKHIAMMAATFEVNCGDISSFYLVFPCAEGNLRDFWNDYSNPDDQKKHVRDICKWMAEQFHGLASALDILHDIYDHLPEFDDDPKNHGIHGDIKPENILRFMNWDGDLSKFGVLQLADFGLTKYHHTATVNQVDPHLRYHVYCPPEVQFNWKTDQSLDTWALGCLFLEFCVWLIFGNKGLEDFKDDRTVFLNSPIKVTYFYASHGSDEPGCWPFGSIDKKLTLHEGVVQVSFPEMLLTYSSHLHKYSQWAKDIHKLDWVPKFIHDLVDIVVNDILVLRNDPDEPPATADNSKQPSQVQGARTLGPSQRAVPVNQPRNDLPHVSHPLRRQTTVLSEPSPVPPPRKRFWSTETPKKRITASQLREKLNNMINQDDSYFSEGYRYDMSTFTWAKPFRYSKPSGKQHRNDVDFVTIPTNFTSVEHRDSANFQSSSDMGPRSEAIVGRGNGNVHHAA</sequence>
<evidence type="ECO:0000313" key="1">
    <source>
        <dbReference type="EMBL" id="KAJ3527802.1"/>
    </source>
</evidence>
<dbReference type="EMBL" id="JANRMS010001504">
    <property type="protein sequence ID" value="KAJ3527802.1"/>
    <property type="molecule type" value="Genomic_DNA"/>
</dbReference>